<dbReference type="InterPro" id="IPR050793">
    <property type="entry name" value="CMP-NeuNAc_synthase"/>
</dbReference>
<dbReference type="PROSITE" id="PS50890">
    <property type="entry name" value="PUA"/>
    <property type="match status" value="1"/>
</dbReference>
<dbReference type="Pfam" id="PF02348">
    <property type="entry name" value="CTP_transf_3"/>
    <property type="match status" value="1"/>
</dbReference>
<dbReference type="Proteomes" id="UP000002743">
    <property type="component" value="Chromosome"/>
</dbReference>
<reference evidence="1 2" key="2">
    <citation type="journal article" date="2011" name="J. Bacteriol.">
        <title>Genomes of three methylotrophs from a single niche uncover genetic and metabolic divergence of Methylophilaceae.</title>
        <authorList>
            <person name="Lapidus A."/>
            <person name="Clum A."/>
            <person name="Labutti K."/>
            <person name="Kaluzhnaya M.G."/>
            <person name="Lim S."/>
            <person name="Beck D.A."/>
            <person name="Glavina Del Rio T."/>
            <person name="Nolan M."/>
            <person name="Mavromatis K."/>
            <person name="Huntemann M."/>
            <person name="Lucas S."/>
            <person name="Lidstrom M.E."/>
            <person name="Ivanova N."/>
            <person name="Chistoserdova L."/>
        </authorList>
    </citation>
    <scope>NUCLEOTIDE SEQUENCE [LARGE SCALE GENOMIC DNA]</scope>
    <source>
        <strain evidence="1 2">SIP3-4</strain>
    </source>
</reference>
<accession>C6X8B1</accession>
<dbReference type="RefSeq" id="WP_015829157.1">
    <property type="nucleotide sequence ID" value="NC_012969.1"/>
</dbReference>
<evidence type="ECO:0000313" key="1">
    <source>
        <dbReference type="EMBL" id="ACT49381.1"/>
    </source>
</evidence>
<dbReference type="KEGG" id="mei:Msip34_0132"/>
<organism evidence="1 2">
    <name type="scientific">Methylovorus glucosotrophus (strain SIP3-4)</name>
    <dbReference type="NCBI Taxonomy" id="582744"/>
    <lineage>
        <taxon>Bacteria</taxon>
        <taxon>Pseudomonadati</taxon>
        <taxon>Pseudomonadota</taxon>
        <taxon>Betaproteobacteria</taxon>
        <taxon>Nitrosomonadales</taxon>
        <taxon>Methylophilaceae</taxon>
        <taxon>Methylovorus</taxon>
    </lineage>
</organism>
<dbReference type="HOGENOM" id="CLU_042930_1_1_4"/>
<dbReference type="Gene3D" id="3.90.550.10">
    <property type="entry name" value="Spore Coat Polysaccharide Biosynthesis Protein SpsA, Chain A"/>
    <property type="match status" value="1"/>
</dbReference>
<dbReference type="EMBL" id="CP001674">
    <property type="protein sequence ID" value="ACT49381.1"/>
    <property type="molecule type" value="Genomic_DNA"/>
</dbReference>
<dbReference type="GO" id="GO:0008781">
    <property type="term" value="F:N-acylneuraminate cytidylyltransferase activity"/>
    <property type="evidence" value="ECO:0007669"/>
    <property type="project" value="TreeGrafter"/>
</dbReference>
<dbReference type="InterPro" id="IPR003329">
    <property type="entry name" value="Cytidylyl_trans"/>
</dbReference>
<dbReference type="CDD" id="cd02513">
    <property type="entry name" value="CMP-NeuAc_Synthase"/>
    <property type="match status" value="1"/>
</dbReference>
<reference evidence="2" key="1">
    <citation type="submission" date="2009-07" db="EMBL/GenBank/DDBJ databases">
        <title>Complete sequence of chromosome of Methylovorus sp. SIP3-4.</title>
        <authorList>
            <person name="Lucas S."/>
            <person name="Copeland A."/>
            <person name="Lapidus A."/>
            <person name="Glavina del Rio T."/>
            <person name="Tice H."/>
            <person name="Bruce D."/>
            <person name="Goodwin L."/>
            <person name="Pitluck S."/>
            <person name="Clum A."/>
            <person name="Larimer F."/>
            <person name="Land M."/>
            <person name="Hauser L."/>
            <person name="Kyrpides N."/>
            <person name="Mikhailova N."/>
            <person name="Kayluzhnaya M."/>
            <person name="Chistoserdova L."/>
        </authorList>
    </citation>
    <scope>NUCLEOTIDE SEQUENCE [LARGE SCALE GENOMIC DNA]</scope>
    <source>
        <strain evidence="2">SIP3-4</strain>
    </source>
</reference>
<keyword evidence="1" id="KW-0808">Transferase</keyword>
<keyword evidence="2" id="KW-1185">Reference proteome</keyword>
<dbReference type="eggNOG" id="COG1083">
    <property type="taxonomic scope" value="Bacteria"/>
</dbReference>
<proteinExistence type="predicted"/>
<evidence type="ECO:0000313" key="2">
    <source>
        <dbReference type="Proteomes" id="UP000002743"/>
    </source>
</evidence>
<dbReference type="InterPro" id="IPR029044">
    <property type="entry name" value="Nucleotide-diphossugar_trans"/>
</dbReference>
<dbReference type="OrthoDB" id="9805604at2"/>
<dbReference type="PANTHER" id="PTHR21485:SF6">
    <property type="entry name" value="N-ACYLNEURAMINATE CYTIDYLYLTRANSFERASE-RELATED"/>
    <property type="match status" value="1"/>
</dbReference>
<name>C6X8B1_METGS</name>
<protein>
    <submittedName>
        <fullName evidence="1">Acylneuraminate cytidylyltransferase</fullName>
    </submittedName>
</protein>
<dbReference type="PANTHER" id="PTHR21485">
    <property type="entry name" value="HAD SUPERFAMILY MEMBERS CMAS AND KDSC"/>
    <property type="match status" value="1"/>
</dbReference>
<gene>
    <name evidence="1" type="ordered locus">Msip34_0132</name>
</gene>
<dbReference type="SUPFAM" id="SSF53448">
    <property type="entry name" value="Nucleotide-diphospho-sugar transferases"/>
    <property type="match status" value="1"/>
</dbReference>
<keyword evidence="1" id="KW-0548">Nucleotidyltransferase</keyword>
<dbReference type="AlphaFoldDB" id="C6X8B1"/>
<dbReference type="STRING" id="582744.Msip34_0132"/>
<sequence>MSRNNEIVCIIPARGGSKGIPGKNLVSLGGKPLLAWSIEAALKSKVLGRVIVSTDSEEIAKVAQQWGAEVPCIRPNELANDDIHAIHVVLHMLEWLKKEEAYVPAGAMMLLPTSPLRRASDIQGAVKLFLDKKASSVVSVVDLGKYMTNLRYLDGDQLVRVAPEENPNAQRQGLKKLHSVNGSIFLARPDILEQSGTFHVDDALGFVMDNMHSIDINAPEDLNLARKFCEVFEPWKSDKE</sequence>